<dbReference type="InterPro" id="IPR036850">
    <property type="entry name" value="NDK-like_dom_sf"/>
</dbReference>
<proteinExistence type="predicted"/>
<protein>
    <submittedName>
        <fullName evidence="2">Flagellar Member 1</fullName>
    </submittedName>
</protein>
<dbReference type="Gene3D" id="3.30.70.141">
    <property type="entry name" value="Nucleoside diphosphate kinase-like domain"/>
    <property type="match status" value="1"/>
</dbReference>
<organism evidence="2 3">
    <name type="scientific">Novymonas esmeraldas</name>
    <dbReference type="NCBI Taxonomy" id="1808958"/>
    <lineage>
        <taxon>Eukaryota</taxon>
        <taxon>Discoba</taxon>
        <taxon>Euglenozoa</taxon>
        <taxon>Kinetoplastea</taxon>
        <taxon>Metakinetoplastina</taxon>
        <taxon>Trypanosomatida</taxon>
        <taxon>Trypanosomatidae</taxon>
        <taxon>Novymonas</taxon>
    </lineage>
</organism>
<keyword evidence="3" id="KW-1185">Reference proteome</keyword>
<dbReference type="Proteomes" id="UP001430356">
    <property type="component" value="Unassembled WGS sequence"/>
</dbReference>
<feature type="compositionally biased region" description="Low complexity" evidence="1">
    <location>
        <begin position="2529"/>
        <end position="2540"/>
    </location>
</feature>
<name>A0AAW0ESR7_9TRYP</name>
<keyword evidence="2" id="KW-0282">Flagellum</keyword>
<sequence>MDAFFVLIRPRVWSPAVVTGARACLAHVGAVIDAADTVSASTLLCTSIVEKHFGGTHFWAAAATDTALRHPLAGPPHVAATAGEEDEAPAFCAAEEDLKTLFYECYGELWDAVLDAGRLRTAFDLMRTEGISASDLASLCASASDRGSGAVLSLPASITVTQLSGSSGTRLAAPPLYVVNGAYPAQLEAFLPGSRSGDDAAGACWWCAASWPSHLSRDEASEREASLRRALEGLTSGPHGIEVLTAPLEALVCRSRWMGVPLCDDPVARTLLQRGLPLAWVAALLRNPTLHERGRFADVFDVVAGKSAEEVAEALAVLWSTLRSGDDAAADSAAVLYDWEYGRVATPAAVASDESHRGAAVVLVHPRVWTRKDVLARVEAQMGPLGLAVEAVRDVSAEELQAKLDSHYSDVARYALDQEALHRLAVDEDSHIAAEATSAFQSTFRTSWDAAMEEGRIWSASLAEDLLGEDLAATLLRYCAAASHATHRLSASLAITEVSREALMTHVNPGCPVEALSPSRGAAGGRGGRGAAGEGRHPYSLTAASYFVVNATYAVYRRDVALASISAGVPEQAGGVWQVSWRGDGGDGAPPHGFAEWAAACDGLLSAAEEEWRHGDAAYADAVPAPVRAAYPLLQVSADAFSALQARHLWWGTSYEDDTLTRDLARTQGRSWLSIHPGLTAATTKTAVAVGAGGAARTEQQAVLALLPPVATTADAMELVRATLVESGVTIAEAADLFGGDAFEYVFGASTSLAMARQLAQASGAALWDMMVEDEAKASFVAAAAAVADDAAPPFSVESVYGGATVCAALRIPLSELEEGWRRVAPISVGANCWLGYLPRCEVWVVNGHIPLLEHRYTAEVAHVHLLRVQWDASVASWSEMQEALVGRAGGSEGSESRDGSSAAVATGSVPQMLARVAERSPLAAGRLGGEPMFILSGTAYHALIDVLRWPRGGAGGPLSSEVALENWLVRQPSVQRLVQHGVSTLSLVVQQVRETLASVLPPLLAPPHSSPTTPEWTSLYAAAQRAAEVHHGFLWLHPSSTTPAVRDAVPELLLAHRVRVRASGAVPLRVALEHELLDVVHDSLFKNAYVRRGAEVPITDAEAQLFERHFQQSWVNAVQLGLILNAREAEQRYGTVHVMTWWDGLAPEHQVRLSETLFVGYMDDEGLYVLNAPYSYRRARLHTGSHEVVWYAVEWDRADMSWARFLTDVVGAADPAEAATGSLRRHFGDHWTRYSLPGKPDEIECVLHASESPLAALAERCRWLAQGPKDDSYGRLLLQSGVSPLLLSALLDNPSVYSRDTGIITEAFHVLPQEDPCALTRQLRSDQCTRAILILPEGTRLVPPASAAVPPTPLATSPPREAEDAHEVQDVLSIAEQLRTYRHVALATATDPFVLCAFALAWRHAPHPPTTCSAVLYLDPAFMPGTASLPQRHQTLCRLVEQQLRASGVRVAHTRVVRCASAAEAAALYRCHHHREYRYGVSAPAVESLADSMQWQVRFKERFGVSYQHASVVLYNAAEMSQAMHISEREVAALWRRSKNRHPRDTAVVGEGCVVQRLQPGQPIYLVNGDVVEAEQKFVEAQTVAGVRAWLLTWDSAEVRMSYPALKHLVAELQAPSGVLRRCCGVAGGGSHDADDAVLMHVSESALAAVRQRQLWWQLPVWSDPVAATWTRGVADRAPLSARAVAWALQDPLLSDAARSEEDPVYLWDTAIGMDTGRAGARIRDCWAAAEDGGSDATSRNTAVVTLAPAVATNRAVQQLVRAVLVRSGVRIDAQGFIADHGEGAAALGRTVQYLYPQDWSYASSEPSEIELSADEADKVAQTFGTAWEALVDSGRLLPATRATKRLGGMTAPQLQLFVKAAKKSVWVRPHLHLVELEEYGVYVINAYVQHLAHTLASTAARCPLPYYVVSWEPSLWSWEEFLEQVVGCAEPARAAPTSIRGRLSASWVALGLHAAPERAEGGGGGVCASEGPLQGLLSRLHIQWPSLDSVEDDTLGGAVLQQPGAAAVTAVLRTWLGNPVVTCDGRRAGTLTHLAGWDTREVLRLAGAVAVAREETSEGGAQEVLPGALDEARREEHVAEERRAAEAAWETVYQQRYDLPPLLPPASPTATATGACPTERGEEAALLQRNTGTLLFFSHQLDAAQRGRLRTHLQQHGATVTAAAKYEEEEQECTAALLDRLCATEAFFADCHDLAAVLSSVDGAVAAADQARFNAVFRDAVPWAELVAQSTAQQLLEEEKTTAYWGRDRRRRVYSAADAMRVWALTPSELWTEIRRGVSMRLCDGLELTRLSAIRPGCAGAAEELHSDAPWRGNYVVNGAYAALRSSLRTAAAAAAAGFADGVEVASRVRTPPSITKWDVTWDAQTLSWYDLCQSIIGHGDCAHAAASSFNASLAVPAADAADATPSPLTCFGVLAASGPLAAFAVRRAWCWNADRHDTYLPDPFLRAVAAAGMDHDTVLSDGWQYNPVATVTAGAPRLHIFDWTRGCDTPQVLRWMDEQQRAASRVVAESSLADGSREVQQSADTVAPAAAAAVAAAPHDEPTTSRPPTPPPRMKAQLHSVWIRDALLYASTDADFQRLWQHYCSLSTPAAAASTSSGAASDTDGTISFAVFYRDFTCLDNFGVPNMSHELKQLFIDIEVQQRGRMSYAAFVHALALYHSL</sequence>
<reference evidence="2 3" key="1">
    <citation type="journal article" date="2021" name="MBio">
        <title>A New Model Trypanosomatid, Novymonas esmeraldas: Genomic Perception of Its 'Candidatus Pandoraea novymonadis' Endosymbiont.</title>
        <authorList>
            <person name="Zakharova A."/>
            <person name="Saura A."/>
            <person name="Butenko A."/>
            <person name="Podesvova L."/>
            <person name="Warmusova S."/>
            <person name="Kostygov A.Y."/>
            <person name="Nenarokova A."/>
            <person name="Lukes J."/>
            <person name="Opperdoes F.R."/>
            <person name="Yurchenko V."/>
        </authorList>
    </citation>
    <scope>NUCLEOTIDE SEQUENCE [LARGE SCALE GENOMIC DNA]</scope>
    <source>
        <strain evidence="2 3">E262AT.01</strain>
    </source>
</reference>
<evidence type="ECO:0000313" key="3">
    <source>
        <dbReference type="Proteomes" id="UP001430356"/>
    </source>
</evidence>
<dbReference type="EMBL" id="JAECZO010000070">
    <property type="protein sequence ID" value="KAK7196196.1"/>
    <property type="molecule type" value="Genomic_DNA"/>
</dbReference>
<comment type="caution">
    <text evidence="2">The sequence shown here is derived from an EMBL/GenBank/DDBJ whole genome shotgun (WGS) entry which is preliminary data.</text>
</comment>
<keyword evidence="2" id="KW-0969">Cilium</keyword>
<accession>A0AAW0ESR7</accession>
<evidence type="ECO:0000256" key="1">
    <source>
        <dbReference type="SAM" id="MobiDB-lite"/>
    </source>
</evidence>
<dbReference type="SUPFAM" id="SSF54919">
    <property type="entry name" value="Nucleoside diphosphate kinase, NDK"/>
    <property type="match status" value="2"/>
</dbReference>
<keyword evidence="2" id="KW-0966">Cell projection</keyword>
<evidence type="ECO:0000313" key="2">
    <source>
        <dbReference type="EMBL" id="KAK7196196.1"/>
    </source>
</evidence>
<gene>
    <name evidence="2" type="ORF">NESM_000554800</name>
</gene>
<feature type="region of interest" description="Disordered" evidence="1">
    <location>
        <begin position="2514"/>
        <end position="2557"/>
    </location>
</feature>